<dbReference type="CDD" id="cd00019">
    <property type="entry name" value="AP2Ec"/>
    <property type="match status" value="1"/>
</dbReference>
<feature type="binding site" evidence="9">
    <location>
        <position position="69"/>
    </location>
    <ligand>
        <name>Zn(2+)</name>
        <dbReference type="ChEBI" id="CHEBI:29105"/>
        <label>1</label>
    </ligand>
</feature>
<feature type="binding site" evidence="9">
    <location>
        <position position="216"/>
    </location>
    <ligand>
        <name>Zn(2+)</name>
        <dbReference type="ChEBI" id="CHEBI:29105"/>
        <label>2</label>
    </ligand>
</feature>
<evidence type="ECO:0000259" key="10">
    <source>
        <dbReference type="Pfam" id="PF01261"/>
    </source>
</evidence>
<dbReference type="Gene3D" id="3.20.20.150">
    <property type="entry name" value="Divalent-metal-dependent TIM barrel enzymes"/>
    <property type="match status" value="1"/>
</dbReference>
<accession>A0ABP1Z828</accession>
<dbReference type="PANTHER" id="PTHR21445">
    <property type="entry name" value="ENDONUCLEASE IV ENDODEOXYRIBONUCLEASE IV"/>
    <property type="match status" value="1"/>
</dbReference>
<comment type="catalytic activity">
    <reaction evidence="9">
        <text>Endonucleolytic cleavage to 5'-phosphooligonucleotide end-products.</text>
        <dbReference type="EC" id="3.1.21.2"/>
    </reaction>
</comment>
<feature type="binding site" evidence="9">
    <location>
        <position position="145"/>
    </location>
    <ligand>
        <name>Zn(2+)</name>
        <dbReference type="ChEBI" id="CHEBI:29105"/>
        <label>2</label>
    </ligand>
</feature>
<feature type="binding site" evidence="9">
    <location>
        <position position="231"/>
    </location>
    <ligand>
        <name>Zn(2+)</name>
        <dbReference type="ChEBI" id="CHEBI:29105"/>
        <label>3</label>
    </ligand>
</feature>
<dbReference type="InterPro" id="IPR018246">
    <property type="entry name" value="AP_endonuc_F2_Zn_BS"/>
</dbReference>
<dbReference type="NCBIfam" id="NF002199">
    <property type="entry name" value="PRK01060.1-4"/>
    <property type="match status" value="1"/>
</dbReference>
<evidence type="ECO:0000313" key="11">
    <source>
        <dbReference type="EMBL" id="CRG48821.1"/>
    </source>
</evidence>
<feature type="binding site" evidence="9">
    <location>
        <position position="109"/>
    </location>
    <ligand>
        <name>Zn(2+)</name>
        <dbReference type="ChEBI" id="CHEBI:29105"/>
        <label>1</label>
    </ligand>
</feature>
<proteinExistence type="inferred from homology"/>
<comment type="cofactor">
    <cofactor evidence="9">
        <name>Zn(2+)</name>
        <dbReference type="ChEBI" id="CHEBI:29105"/>
    </cofactor>
    <text evidence="9">Binds 3 Zn(2+) ions.</text>
</comment>
<keyword evidence="7 9" id="KW-0862">Zinc</keyword>
<dbReference type="InterPro" id="IPR001719">
    <property type="entry name" value="AP_endonuc_2"/>
</dbReference>
<gene>
    <name evidence="9 11" type="primary">nfo</name>
    <name evidence="11" type="ORF">ERS008478_00332</name>
</gene>
<evidence type="ECO:0000256" key="2">
    <source>
        <dbReference type="ARBA" id="ARBA00022722"/>
    </source>
</evidence>
<evidence type="ECO:0000256" key="9">
    <source>
        <dbReference type="HAMAP-Rule" id="MF_00152"/>
    </source>
</evidence>
<reference evidence="11 12" key="1">
    <citation type="submission" date="2015-03" db="EMBL/GenBank/DDBJ databases">
        <authorList>
            <consortium name="Pathogen Informatics"/>
            <person name="Murphy D."/>
        </authorList>
    </citation>
    <scope>NUCLEOTIDE SEQUENCE [LARGE SCALE GENOMIC DNA]</scope>
    <source>
        <strain evidence="11 12">WP-931201</strain>
    </source>
</reference>
<dbReference type="SMART" id="SM00518">
    <property type="entry name" value="AP2Ec"/>
    <property type="match status" value="1"/>
</dbReference>
<feature type="binding site" evidence="9">
    <location>
        <position position="145"/>
    </location>
    <ligand>
        <name>Zn(2+)</name>
        <dbReference type="ChEBI" id="CHEBI:29105"/>
        <label>1</label>
    </ligand>
</feature>
<dbReference type="SUPFAM" id="SSF51658">
    <property type="entry name" value="Xylose isomerase-like"/>
    <property type="match status" value="1"/>
</dbReference>
<evidence type="ECO:0000256" key="4">
    <source>
        <dbReference type="ARBA" id="ARBA00022759"/>
    </source>
</evidence>
<dbReference type="RefSeq" id="WP_033852282.1">
    <property type="nucleotide sequence ID" value="NZ_CBLG010000149.1"/>
</dbReference>
<dbReference type="Proteomes" id="UP000047420">
    <property type="component" value="Unassembled WGS sequence"/>
</dbReference>
<evidence type="ECO:0000313" key="12">
    <source>
        <dbReference type="Proteomes" id="UP000047420"/>
    </source>
</evidence>
<sequence>MKFVGAHVSAAGGVDQAVIRAHELEATAFALFTKNQRQWRAAPLAEDVIEKFKLACEKYGYTSAQILPHDSYLINLGHPVTEALEKSREAFIDELVRCQQLGLSLLNFHPGSHLLQIDEDQCLARIAESINIALDATEGVTAVIENTAGQGSNLGFKFEHLAAIIERVEDKSRVGVCIDTCHAFAAGYDLRTEEDCEHTFAALGNIVGFQYLRGMHLNDAKSEFNSRVDRHHSLGEGNIGKTVFSYIMRDSRFDNIPLILETVNMDIWAEEIAWLKSQAEI</sequence>
<dbReference type="EMBL" id="CVMG01000002">
    <property type="protein sequence ID" value="CRG48821.1"/>
    <property type="molecule type" value="Genomic_DNA"/>
</dbReference>
<dbReference type="InterPro" id="IPR036237">
    <property type="entry name" value="Xyl_isomerase-like_sf"/>
</dbReference>
<evidence type="ECO:0000256" key="6">
    <source>
        <dbReference type="ARBA" id="ARBA00022801"/>
    </source>
</evidence>
<dbReference type="NCBIfam" id="TIGR00587">
    <property type="entry name" value="nfo"/>
    <property type="match status" value="1"/>
</dbReference>
<dbReference type="PROSITE" id="PS00729">
    <property type="entry name" value="AP_NUCLEASE_F2_1"/>
    <property type="match status" value="1"/>
</dbReference>
<keyword evidence="5 9" id="KW-0227">DNA damage</keyword>
<keyword evidence="6 9" id="KW-0378">Hydrolase</keyword>
<feature type="binding site" evidence="9">
    <location>
        <position position="261"/>
    </location>
    <ligand>
        <name>Zn(2+)</name>
        <dbReference type="ChEBI" id="CHEBI:29105"/>
        <label>2</label>
    </ligand>
</feature>
<dbReference type="HAMAP" id="MF_00152">
    <property type="entry name" value="Nfo"/>
    <property type="match status" value="1"/>
</dbReference>
<protein>
    <recommendedName>
        <fullName evidence="9">Probable endonuclease 4</fullName>
        <ecNumber evidence="9">3.1.21.2</ecNumber>
    </recommendedName>
    <alternativeName>
        <fullName evidence="9">Endodeoxyribonuclease IV</fullName>
    </alternativeName>
    <alternativeName>
        <fullName evidence="9">Endonuclease IV</fullName>
    </alternativeName>
</protein>
<comment type="function">
    <text evidence="9">Endonuclease IV plays a role in DNA repair. It cleaves phosphodiester bonds at apurinic or apyrimidinic (AP) sites, generating a 3'-hydroxyl group and a 5'-terminal sugar phosphate.</text>
</comment>
<dbReference type="PROSITE" id="PS00730">
    <property type="entry name" value="AP_NUCLEASE_F2_2"/>
    <property type="match status" value="1"/>
</dbReference>
<feature type="domain" description="Xylose isomerase-like TIM barrel" evidence="10">
    <location>
        <begin position="20"/>
        <end position="277"/>
    </location>
</feature>
<comment type="caution">
    <text evidence="11">The sequence shown here is derived from an EMBL/GenBank/DDBJ whole genome shotgun (WGS) entry which is preliminary data.</text>
</comment>
<keyword evidence="4 9" id="KW-0255">Endonuclease</keyword>
<dbReference type="EC" id="3.1.21.2" evidence="9"/>
<feature type="binding site" evidence="9">
    <location>
        <position position="179"/>
    </location>
    <ligand>
        <name>Zn(2+)</name>
        <dbReference type="ChEBI" id="CHEBI:29105"/>
        <label>2</label>
    </ligand>
</feature>
<evidence type="ECO:0000256" key="1">
    <source>
        <dbReference type="ARBA" id="ARBA00005340"/>
    </source>
</evidence>
<keyword evidence="8 9" id="KW-0234">DNA repair</keyword>
<dbReference type="InterPro" id="IPR013022">
    <property type="entry name" value="Xyl_isomerase-like_TIM-brl"/>
</dbReference>
<feature type="binding site" evidence="9">
    <location>
        <position position="229"/>
    </location>
    <ligand>
        <name>Zn(2+)</name>
        <dbReference type="ChEBI" id="CHEBI:29105"/>
        <label>3</label>
    </ligand>
</feature>
<evidence type="ECO:0000256" key="5">
    <source>
        <dbReference type="ARBA" id="ARBA00022763"/>
    </source>
</evidence>
<dbReference type="PROSITE" id="PS00731">
    <property type="entry name" value="AP_NUCLEASE_F2_3"/>
    <property type="match status" value="1"/>
</dbReference>
<dbReference type="PROSITE" id="PS51432">
    <property type="entry name" value="AP_NUCLEASE_F2_4"/>
    <property type="match status" value="1"/>
</dbReference>
<evidence type="ECO:0000256" key="3">
    <source>
        <dbReference type="ARBA" id="ARBA00022723"/>
    </source>
</evidence>
<dbReference type="GO" id="GO:0008833">
    <property type="term" value="F:deoxyribonuclease IV (phage-T4-induced) activity"/>
    <property type="evidence" value="ECO:0007669"/>
    <property type="project" value="UniProtKB-EC"/>
</dbReference>
<feature type="binding site" evidence="9">
    <location>
        <position position="182"/>
    </location>
    <ligand>
        <name>Zn(2+)</name>
        <dbReference type="ChEBI" id="CHEBI:29105"/>
        <label>3</label>
    </ligand>
</feature>
<name>A0ABP1Z828_9GAMM</name>
<comment type="similarity">
    <text evidence="1 9">Belongs to the AP endonuclease 2 family.</text>
</comment>
<keyword evidence="3 9" id="KW-0479">Metal-binding</keyword>
<dbReference type="PANTHER" id="PTHR21445:SF0">
    <property type="entry name" value="APURINIC-APYRIMIDINIC ENDONUCLEASE"/>
    <property type="match status" value="1"/>
</dbReference>
<keyword evidence="12" id="KW-1185">Reference proteome</keyword>
<evidence type="ECO:0000256" key="7">
    <source>
        <dbReference type="ARBA" id="ARBA00022833"/>
    </source>
</evidence>
<evidence type="ECO:0000256" key="8">
    <source>
        <dbReference type="ARBA" id="ARBA00023204"/>
    </source>
</evidence>
<organism evidence="11 12">
    <name type="scientific">Yersinia wautersii</name>
    <dbReference type="NCBI Taxonomy" id="1341643"/>
    <lineage>
        <taxon>Bacteria</taxon>
        <taxon>Pseudomonadati</taxon>
        <taxon>Pseudomonadota</taxon>
        <taxon>Gammaproteobacteria</taxon>
        <taxon>Enterobacterales</taxon>
        <taxon>Yersiniaceae</taxon>
        <taxon>Yersinia</taxon>
    </lineage>
</organism>
<dbReference type="Pfam" id="PF01261">
    <property type="entry name" value="AP_endonuc_2"/>
    <property type="match status" value="1"/>
</dbReference>
<keyword evidence="2 9" id="KW-0540">Nuclease</keyword>